<dbReference type="EMBL" id="CAJEWN010000120">
    <property type="protein sequence ID" value="CAD2166731.1"/>
    <property type="molecule type" value="Genomic_DNA"/>
</dbReference>
<feature type="region of interest" description="Disordered" evidence="1">
    <location>
        <begin position="35"/>
        <end position="133"/>
    </location>
</feature>
<proteinExistence type="predicted"/>
<evidence type="ECO:0000313" key="3">
    <source>
        <dbReference type="EMBL" id="CAD2166731.1"/>
    </source>
</evidence>
<keyword evidence="2" id="KW-0732">Signal</keyword>
<name>A0A6V7UVX2_MELEN</name>
<accession>A0A6V7UVX2</accession>
<dbReference type="Proteomes" id="UP000580250">
    <property type="component" value="Unassembled WGS sequence"/>
</dbReference>
<evidence type="ECO:0000256" key="2">
    <source>
        <dbReference type="SAM" id="SignalP"/>
    </source>
</evidence>
<evidence type="ECO:0000313" key="4">
    <source>
        <dbReference type="Proteomes" id="UP000580250"/>
    </source>
</evidence>
<feature type="chain" id="PRO_5028273319" evidence="2">
    <location>
        <begin position="25"/>
        <end position="133"/>
    </location>
</feature>
<reference evidence="3 4" key="1">
    <citation type="submission" date="2020-08" db="EMBL/GenBank/DDBJ databases">
        <authorList>
            <person name="Koutsovoulos G."/>
            <person name="Danchin GJ E."/>
        </authorList>
    </citation>
    <scope>NUCLEOTIDE SEQUENCE [LARGE SCALE GENOMIC DNA]</scope>
</reference>
<feature type="signal peptide" evidence="2">
    <location>
        <begin position="1"/>
        <end position="24"/>
    </location>
</feature>
<sequence>MSTKLFKLIQLFLFFVFIIEIVNCGNCGCGGVDVLDDDNDGEDVGAEPNLGGQNQPAVQHFDPNQEEEEQDDNQIPDAPEDFEFFANLGEQNLPPLLQHPAADVEGFDEGTSGTTPGLTPQGGSTKGSTSSSP</sequence>
<dbReference type="AlphaFoldDB" id="A0A6V7UVX2"/>
<feature type="compositionally biased region" description="Acidic residues" evidence="1">
    <location>
        <begin position="64"/>
        <end position="83"/>
    </location>
</feature>
<organism evidence="3 4">
    <name type="scientific">Meloidogyne enterolobii</name>
    <name type="common">Root-knot nematode worm</name>
    <name type="synonym">Meloidogyne mayaguensis</name>
    <dbReference type="NCBI Taxonomy" id="390850"/>
    <lineage>
        <taxon>Eukaryota</taxon>
        <taxon>Metazoa</taxon>
        <taxon>Ecdysozoa</taxon>
        <taxon>Nematoda</taxon>
        <taxon>Chromadorea</taxon>
        <taxon>Rhabditida</taxon>
        <taxon>Tylenchina</taxon>
        <taxon>Tylenchomorpha</taxon>
        <taxon>Tylenchoidea</taxon>
        <taxon>Meloidogynidae</taxon>
        <taxon>Meloidogyninae</taxon>
        <taxon>Meloidogyne</taxon>
    </lineage>
</organism>
<comment type="caution">
    <text evidence="3">The sequence shown here is derived from an EMBL/GenBank/DDBJ whole genome shotgun (WGS) entry which is preliminary data.</text>
</comment>
<feature type="compositionally biased region" description="Acidic residues" evidence="1">
    <location>
        <begin position="35"/>
        <end position="45"/>
    </location>
</feature>
<evidence type="ECO:0000256" key="1">
    <source>
        <dbReference type="SAM" id="MobiDB-lite"/>
    </source>
</evidence>
<gene>
    <name evidence="3" type="ORF">MENT_LOCUS18052</name>
</gene>
<protein>
    <submittedName>
        <fullName evidence="3">Uncharacterized protein</fullName>
    </submittedName>
</protein>
<feature type="compositionally biased region" description="Low complexity" evidence="1">
    <location>
        <begin position="122"/>
        <end position="133"/>
    </location>
</feature>